<dbReference type="PANTHER" id="PTHR44259:SF71">
    <property type="entry name" value="F-BOX DOMAIN-CONTAINING PROTEIN"/>
    <property type="match status" value="1"/>
</dbReference>
<dbReference type="eggNOG" id="ENOG502SSEE">
    <property type="taxonomic scope" value="Eukaryota"/>
</dbReference>
<keyword evidence="3" id="KW-1185">Reference proteome</keyword>
<dbReference type="FunCoup" id="B9R8G9">
    <property type="interactions" value="100"/>
</dbReference>
<name>B9R8G9_RICCO</name>
<feature type="domain" description="KIB1-4 beta-propeller" evidence="1">
    <location>
        <begin position="69"/>
        <end position="352"/>
    </location>
</feature>
<dbReference type="InParanoid" id="B9R8G9"/>
<dbReference type="STRING" id="3988.B9R8G9"/>
<evidence type="ECO:0000259" key="1">
    <source>
        <dbReference type="Pfam" id="PF03478"/>
    </source>
</evidence>
<reference evidence="3" key="1">
    <citation type="journal article" date="2010" name="Nat. Biotechnol.">
        <title>Draft genome sequence of the oilseed species Ricinus communis.</title>
        <authorList>
            <person name="Chan A.P."/>
            <person name="Crabtree J."/>
            <person name="Zhao Q."/>
            <person name="Lorenzi H."/>
            <person name="Orvis J."/>
            <person name="Puiu D."/>
            <person name="Melake-Berhan A."/>
            <person name="Jones K.M."/>
            <person name="Redman J."/>
            <person name="Chen G."/>
            <person name="Cahoon E.B."/>
            <person name="Gedil M."/>
            <person name="Stanke M."/>
            <person name="Haas B.J."/>
            <person name="Wortman J.R."/>
            <person name="Fraser-Liggett C.M."/>
            <person name="Ravel J."/>
            <person name="Rabinowicz P.D."/>
        </authorList>
    </citation>
    <scope>NUCLEOTIDE SEQUENCE [LARGE SCALE GENOMIC DNA]</scope>
    <source>
        <strain evidence="3">cv. Hale</strain>
    </source>
</reference>
<dbReference type="InterPro" id="IPR050942">
    <property type="entry name" value="F-box_BR-signaling"/>
</dbReference>
<proteinExistence type="predicted"/>
<evidence type="ECO:0000313" key="3">
    <source>
        <dbReference type="Proteomes" id="UP000008311"/>
    </source>
</evidence>
<protein>
    <recommendedName>
        <fullName evidence="1">KIB1-4 beta-propeller domain-containing protein</fullName>
    </recommendedName>
</protein>
<sequence length="402" mass="46315">MSSTWAELPPELLQVIADKHTNYVDYLVTRAVCGSWQSAIAKRPHNHLLCQLPFLLLPYYQNNPDRRGFYNISDDKIYVLELPEAYEKRCCGSSHGWLIMVEDSPSIFLLNPLTRERIELPALSTFSIFPTDVVFENSRNLNENFIMREKFHIRDTFIVKAILSSDPSLDTNFMAVVIYGVNENLAFCRSGDAAWTVIDETTSPPRRYKDALFRAGKLFAVDQTGGISILTEENTMIRFADPPLVSSRTGYKQWYLASYSEEELLIVCRYRKVVPDYEYKTERFEIYKLDDGGWKKKESLGDKMLFLGGNGSLSISALDYSKCKGNCIYFTDDYIRLCKDYVWEGHDYGIYDIEDGNIRSLGLPSYPIKHPSFTGIFYFEHSLFRNTSFFILPPPVWVTISP</sequence>
<accession>B9R8G9</accession>
<dbReference type="Pfam" id="PF03478">
    <property type="entry name" value="Beta-prop_KIB1-4"/>
    <property type="match status" value="1"/>
</dbReference>
<organism evidence="2 3">
    <name type="scientific">Ricinus communis</name>
    <name type="common">Castor bean</name>
    <dbReference type="NCBI Taxonomy" id="3988"/>
    <lineage>
        <taxon>Eukaryota</taxon>
        <taxon>Viridiplantae</taxon>
        <taxon>Streptophyta</taxon>
        <taxon>Embryophyta</taxon>
        <taxon>Tracheophyta</taxon>
        <taxon>Spermatophyta</taxon>
        <taxon>Magnoliopsida</taxon>
        <taxon>eudicotyledons</taxon>
        <taxon>Gunneridae</taxon>
        <taxon>Pentapetalae</taxon>
        <taxon>rosids</taxon>
        <taxon>fabids</taxon>
        <taxon>Malpighiales</taxon>
        <taxon>Euphorbiaceae</taxon>
        <taxon>Acalyphoideae</taxon>
        <taxon>Acalypheae</taxon>
        <taxon>Ricinus</taxon>
    </lineage>
</organism>
<gene>
    <name evidence="2" type="ORF">RCOM_1599670</name>
</gene>
<dbReference type="InterPro" id="IPR005174">
    <property type="entry name" value="KIB1-4_b-propeller"/>
</dbReference>
<dbReference type="Proteomes" id="UP000008311">
    <property type="component" value="Unassembled WGS sequence"/>
</dbReference>
<evidence type="ECO:0000313" key="2">
    <source>
        <dbReference type="EMBL" id="EEF52799.1"/>
    </source>
</evidence>
<dbReference type="AlphaFoldDB" id="B9R8G9"/>
<dbReference type="PANTHER" id="PTHR44259">
    <property type="entry name" value="OS07G0183000 PROTEIN-RELATED"/>
    <property type="match status" value="1"/>
</dbReference>
<dbReference type="EMBL" id="EQ973772">
    <property type="protein sequence ID" value="EEF52799.1"/>
    <property type="molecule type" value="Genomic_DNA"/>
</dbReference>